<organism evidence="2 3">
    <name type="scientific">Mangrovactinospora gilvigrisea</name>
    <dbReference type="NCBI Taxonomy" id="1428644"/>
    <lineage>
        <taxon>Bacteria</taxon>
        <taxon>Bacillati</taxon>
        <taxon>Actinomycetota</taxon>
        <taxon>Actinomycetes</taxon>
        <taxon>Kitasatosporales</taxon>
        <taxon>Streptomycetaceae</taxon>
        <taxon>Mangrovactinospora</taxon>
    </lineage>
</organism>
<sequence>MTTPGTPLGGLGWILDENILRLPRVHRALLLSADGLTAAASRGVDRDMADRLAAAVSGMQALSRQAAEFANCQAAPWEQTMIQYADGYIIVMAAGRSTYLAVSTERGADLEAVVFAMDKTIDRLGKEMHLAARDTAQATR</sequence>
<reference evidence="2 3" key="1">
    <citation type="submission" date="2016-10" db="EMBL/GenBank/DDBJ databases">
        <title>Genome sequence of Streptomyces gilvigriseus MUSC 26.</title>
        <authorList>
            <person name="Lee L.-H."/>
            <person name="Ser H.-L."/>
        </authorList>
    </citation>
    <scope>NUCLEOTIDE SEQUENCE [LARGE SCALE GENOMIC DNA]</scope>
    <source>
        <strain evidence="2 3">MUSC 26</strain>
    </source>
</reference>
<protein>
    <recommendedName>
        <fullName evidence="1">Roadblock/LAMTOR2 domain-containing protein</fullName>
    </recommendedName>
</protein>
<dbReference type="AlphaFoldDB" id="A0A1J7BJC7"/>
<evidence type="ECO:0000313" key="2">
    <source>
        <dbReference type="EMBL" id="OIV38742.1"/>
    </source>
</evidence>
<evidence type="ECO:0000313" key="3">
    <source>
        <dbReference type="Proteomes" id="UP000243342"/>
    </source>
</evidence>
<dbReference type="Pfam" id="PF03259">
    <property type="entry name" value="Robl_LC7"/>
    <property type="match status" value="1"/>
</dbReference>
<dbReference type="InterPro" id="IPR004942">
    <property type="entry name" value="Roadblock/LAMTOR2_dom"/>
</dbReference>
<dbReference type="OrthoDB" id="4568655at2"/>
<dbReference type="PANTHER" id="PTHR36222:SF1">
    <property type="entry name" value="SERINE PROTEASE INHIBITOR RV3364C"/>
    <property type="match status" value="1"/>
</dbReference>
<name>A0A1J7BJC7_9ACTN</name>
<dbReference type="PANTHER" id="PTHR36222">
    <property type="entry name" value="SERINE PROTEASE INHIBITOR RV3364C"/>
    <property type="match status" value="1"/>
</dbReference>
<feature type="domain" description="Roadblock/LAMTOR2" evidence="1">
    <location>
        <begin position="12"/>
        <end position="104"/>
    </location>
</feature>
<keyword evidence="3" id="KW-1185">Reference proteome</keyword>
<dbReference type="SUPFAM" id="SSF103196">
    <property type="entry name" value="Roadblock/LC7 domain"/>
    <property type="match status" value="1"/>
</dbReference>
<gene>
    <name evidence="2" type="ORF">BIV57_04130</name>
</gene>
<dbReference type="SMART" id="SM00960">
    <property type="entry name" value="Robl_LC7"/>
    <property type="match status" value="1"/>
</dbReference>
<proteinExistence type="predicted"/>
<dbReference type="Proteomes" id="UP000243342">
    <property type="component" value="Unassembled WGS sequence"/>
</dbReference>
<dbReference type="InterPro" id="IPR053141">
    <property type="entry name" value="Mycobact_SerProt_Inhib_Rv3364c"/>
</dbReference>
<dbReference type="EMBL" id="MLCF01000013">
    <property type="protein sequence ID" value="OIV38742.1"/>
    <property type="molecule type" value="Genomic_DNA"/>
</dbReference>
<dbReference type="Gene3D" id="3.30.450.30">
    <property type="entry name" value="Dynein light chain 2a, cytoplasmic"/>
    <property type="match status" value="1"/>
</dbReference>
<comment type="caution">
    <text evidence="2">The sequence shown here is derived from an EMBL/GenBank/DDBJ whole genome shotgun (WGS) entry which is preliminary data.</text>
</comment>
<evidence type="ECO:0000259" key="1">
    <source>
        <dbReference type="SMART" id="SM00960"/>
    </source>
</evidence>
<accession>A0A1J7BJC7</accession>
<dbReference type="RefSeq" id="WP_071655278.1">
    <property type="nucleotide sequence ID" value="NZ_MLCF01000013.1"/>
</dbReference>
<dbReference type="STRING" id="1428644.BIV57_04130"/>